<accession>A0A814ZUE6</accession>
<evidence type="ECO:0000313" key="3">
    <source>
        <dbReference type="Proteomes" id="UP000663829"/>
    </source>
</evidence>
<reference evidence="1" key="1">
    <citation type="submission" date="2021-02" db="EMBL/GenBank/DDBJ databases">
        <authorList>
            <person name="Nowell W R."/>
        </authorList>
    </citation>
    <scope>NUCLEOTIDE SEQUENCE</scope>
</reference>
<protein>
    <submittedName>
        <fullName evidence="1">Uncharacterized protein</fullName>
    </submittedName>
</protein>
<proteinExistence type="predicted"/>
<dbReference type="AlphaFoldDB" id="A0A814ZUE6"/>
<gene>
    <name evidence="1" type="ORF">GPM918_LOCUS26016</name>
    <name evidence="2" type="ORF">SRO942_LOCUS26099</name>
</gene>
<organism evidence="1 3">
    <name type="scientific">Didymodactylos carnosus</name>
    <dbReference type="NCBI Taxonomy" id="1234261"/>
    <lineage>
        <taxon>Eukaryota</taxon>
        <taxon>Metazoa</taxon>
        <taxon>Spiralia</taxon>
        <taxon>Gnathifera</taxon>
        <taxon>Rotifera</taxon>
        <taxon>Eurotatoria</taxon>
        <taxon>Bdelloidea</taxon>
        <taxon>Philodinida</taxon>
        <taxon>Philodinidae</taxon>
        <taxon>Didymodactylos</taxon>
    </lineage>
</organism>
<sequence length="99" mass="10973">VLIRKANTMTTALDTSLTKVLEFLTEAKNLKQTGNELFQTGKFAGYTHASLKSALPLVDWSEYLELIEIAGKGRGYIAKKNIPIETLIMIETSSIRSEP</sequence>
<feature type="non-terminal residue" evidence="1">
    <location>
        <position position="1"/>
    </location>
</feature>
<dbReference type="EMBL" id="CAJNOQ010010317">
    <property type="protein sequence ID" value="CAF1248557.1"/>
    <property type="molecule type" value="Genomic_DNA"/>
</dbReference>
<dbReference type="Proteomes" id="UP000663829">
    <property type="component" value="Unassembled WGS sequence"/>
</dbReference>
<dbReference type="EMBL" id="CAJOBC010013542">
    <property type="protein sequence ID" value="CAF4016409.1"/>
    <property type="molecule type" value="Genomic_DNA"/>
</dbReference>
<evidence type="ECO:0000313" key="1">
    <source>
        <dbReference type="EMBL" id="CAF1248557.1"/>
    </source>
</evidence>
<keyword evidence="3" id="KW-1185">Reference proteome</keyword>
<dbReference type="Proteomes" id="UP000681722">
    <property type="component" value="Unassembled WGS sequence"/>
</dbReference>
<evidence type="ECO:0000313" key="2">
    <source>
        <dbReference type="EMBL" id="CAF4016409.1"/>
    </source>
</evidence>
<comment type="caution">
    <text evidence="1">The sequence shown here is derived from an EMBL/GenBank/DDBJ whole genome shotgun (WGS) entry which is preliminary data.</text>
</comment>
<name>A0A814ZUE6_9BILA</name>